<organism evidence="6 7">
    <name type="scientific">Paracoccus rhizosphaerae</name>
    <dbReference type="NCBI Taxonomy" id="1133347"/>
    <lineage>
        <taxon>Bacteria</taxon>
        <taxon>Pseudomonadati</taxon>
        <taxon>Pseudomonadota</taxon>
        <taxon>Alphaproteobacteria</taxon>
        <taxon>Rhodobacterales</taxon>
        <taxon>Paracoccaceae</taxon>
        <taxon>Paracoccus</taxon>
    </lineage>
</organism>
<sequence length="150" mass="17109">MWRRSLQMMLGRRPMAMQVGAICRNRATGQVMLITSRDTGRWVIPKGWPMKGRSLAGAAAQEAWEEAGVRGKIEPGEIGRFDYDKVQDEGYSVPIEVRVFTLDVQEEADDFPERARRKRRWFDPADAARLVAEPGLKRILTNLRNHAAQD</sequence>
<dbReference type="PANTHER" id="PTHR12629:SF0">
    <property type="entry name" value="DIPHOSPHOINOSITOL-POLYPHOSPHATE DIPHOSPHATASE"/>
    <property type="match status" value="1"/>
</dbReference>
<proteinExistence type="predicted"/>
<name>A0ABV6CLB2_9RHOB</name>
<keyword evidence="7" id="KW-1185">Reference proteome</keyword>
<dbReference type="RefSeq" id="WP_265506287.1">
    <property type="nucleotide sequence ID" value="NZ_JAOTBE010000010.1"/>
</dbReference>
<evidence type="ECO:0000259" key="5">
    <source>
        <dbReference type="PROSITE" id="PS51462"/>
    </source>
</evidence>
<dbReference type="SUPFAM" id="SSF55811">
    <property type="entry name" value="Nudix"/>
    <property type="match status" value="1"/>
</dbReference>
<evidence type="ECO:0000256" key="1">
    <source>
        <dbReference type="ARBA" id="ARBA00001946"/>
    </source>
</evidence>
<feature type="domain" description="Nudix hydrolase" evidence="5">
    <location>
        <begin position="14"/>
        <end position="144"/>
    </location>
</feature>
<evidence type="ECO:0000256" key="3">
    <source>
        <dbReference type="ARBA" id="ARBA00022801"/>
    </source>
</evidence>
<dbReference type="GO" id="GO:0016787">
    <property type="term" value="F:hydrolase activity"/>
    <property type="evidence" value="ECO:0007669"/>
    <property type="project" value="UniProtKB-KW"/>
</dbReference>
<protein>
    <submittedName>
        <fullName evidence="6">NUDIX hydrolase</fullName>
    </submittedName>
</protein>
<dbReference type="InterPro" id="IPR047198">
    <property type="entry name" value="DDP-like_NUDIX"/>
</dbReference>
<evidence type="ECO:0000313" key="7">
    <source>
        <dbReference type="Proteomes" id="UP001589795"/>
    </source>
</evidence>
<evidence type="ECO:0000256" key="4">
    <source>
        <dbReference type="ARBA" id="ARBA00022842"/>
    </source>
</evidence>
<evidence type="ECO:0000313" key="6">
    <source>
        <dbReference type="EMBL" id="MFC0200016.1"/>
    </source>
</evidence>
<dbReference type="Proteomes" id="UP001589795">
    <property type="component" value="Unassembled WGS sequence"/>
</dbReference>
<keyword evidence="4" id="KW-0460">Magnesium</keyword>
<gene>
    <name evidence="6" type="ORF">ACFFIZ_06685</name>
</gene>
<dbReference type="CDD" id="cd04666">
    <property type="entry name" value="NUDIX_DIPP2_like_Nudt4"/>
    <property type="match status" value="1"/>
</dbReference>
<dbReference type="PANTHER" id="PTHR12629">
    <property type="entry name" value="DIPHOSPHOINOSITOL POLYPHOSPHATE PHOSPHOHYDROLASE"/>
    <property type="match status" value="1"/>
</dbReference>
<comment type="caution">
    <text evidence="6">The sequence shown here is derived from an EMBL/GenBank/DDBJ whole genome shotgun (WGS) entry which is preliminary data.</text>
</comment>
<dbReference type="Gene3D" id="3.90.79.10">
    <property type="entry name" value="Nucleoside Triphosphate Pyrophosphohydrolase"/>
    <property type="match status" value="1"/>
</dbReference>
<dbReference type="PROSITE" id="PS51462">
    <property type="entry name" value="NUDIX"/>
    <property type="match status" value="1"/>
</dbReference>
<comment type="cofactor">
    <cofactor evidence="1">
        <name>Mg(2+)</name>
        <dbReference type="ChEBI" id="CHEBI:18420"/>
    </cofactor>
</comment>
<dbReference type="InterPro" id="IPR000086">
    <property type="entry name" value="NUDIX_hydrolase_dom"/>
</dbReference>
<dbReference type="InterPro" id="IPR015797">
    <property type="entry name" value="NUDIX_hydrolase-like_dom_sf"/>
</dbReference>
<accession>A0ABV6CLB2</accession>
<reference evidence="6 7" key="1">
    <citation type="submission" date="2024-09" db="EMBL/GenBank/DDBJ databases">
        <authorList>
            <person name="Sun Q."/>
            <person name="Mori K."/>
        </authorList>
    </citation>
    <scope>NUCLEOTIDE SEQUENCE [LARGE SCALE GENOMIC DNA]</scope>
    <source>
        <strain evidence="6 7">CCM 7904</strain>
    </source>
</reference>
<keyword evidence="3 6" id="KW-0378">Hydrolase</keyword>
<dbReference type="EMBL" id="JBHLWQ010000056">
    <property type="protein sequence ID" value="MFC0200016.1"/>
    <property type="molecule type" value="Genomic_DNA"/>
</dbReference>
<dbReference type="Pfam" id="PF00293">
    <property type="entry name" value="NUDIX"/>
    <property type="match status" value="1"/>
</dbReference>
<keyword evidence="2" id="KW-0479">Metal-binding</keyword>
<evidence type="ECO:0000256" key="2">
    <source>
        <dbReference type="ARBA" id="ARBA00022723"/>
    </source>
</evidence>